<evidence type="ECO:0000313" key="3">
    <source>
        <dbReference type="Proteomes" id="UP000031523"/>
    </source>
</evidence>
<dbReference type="SUPFAM" id="SSF53335">
    <property type="entry name" value="S-adenosyl-L-methionine-dependent methyltransferases"/>
    <property type="match status" value="1"/>
</dbReference>
<organism evidence="2 3">
    <name type="scientific">Streptomyces albus (strain ATCC 21838 / DSM 41398 / FERM P-419 / JCM 4703 / NBRC 107858)</name>
    <dbReference type="NCBI Taxonomy" id="1081613"/>
    <lineage>
        <taxon>Bacteria</taxon>
        <taxon>Bacillati</taxon>
        <taxon>Actinomycetota</taxon>
        <taxon>Actinomycetes</taxon>
        <taxon>Kitasatosporales</taxon>
        <taxon>Streptomycetaceae</taxon>
        <taxon>Streptomyces</taxon>
    </lineage>
</organism>
<proteinExistence type="predicted"/>
<dbReference type="Gene3D" id="3.40.50.150">
    <property type="entry name" value="Vaccinia Virus protein VP39"/>
    <property type="match status" value="1"/>
</dbReference>
<feature type="domain" description="Methyltransferase type 12" evidence="1">
    <location>
        <begin position="50"/>
        <end position="141"/>
    </location>
</feature>
<dbReference type="CDD" id="cd02440">
    <property type="entry name" value="AdoMet_MTases"/>
    <property type="match status" value="1"/>
</dbReference>
<accession>A0A0B5ENM7</accession>
<evidence type="ECO:0000313" key="2">
    <source>
        <dbReference type="EMBL" id="AJE80910.1"/>
    </source>
</evidence>
<protein>
    <recommendedName>
        <fullName evidence="1">Methyltransferase type 12 domain-containing protein</fullName>
    </recommendedName>
</protein>
<dbReference type="AlphaFoldDB" id="A0A0B5ENM7"/>
<dbReference type="InterPro" id="IPR013217">
    <property type="entry name" value="Methyltransf_12"/>
</dbReference>
<dbReference type="KEGG" id="sals:SLNWT_0534"/>
<dbReference type="InterPro" id="IPR029063">
    <property type="entry name" value="SAM-dependent_MTases_sf"/>
</dbReference>
<evidence type="ECO:0000259" key="1">
    <source>
        <dbReference type="Pfam" id="PF08242"/>
    </source>
</evidence>
<dbReference type="Proteomes" id="UP000031523">
    <property type="component" value="Chromosome"/>
</dbReference>
<sequence>MRDLPGAANGARPLDLRYLERPANLHHRPYFPFVEAHAFRAADSAEHGLLDVGSANGAFLHYLSTRRPAVRCSGLDVLPELVAHARRQVPEASFSVGDITDAGSLPRERFSVVTMLTLHSHFDTLDPWLENLLSLVAEGGRALVFGPFNPSPVDALVRLRVSGGTPSDWTCGWNVHARHSFAARLRAAGHRFAFHDYTPPDEAGGPGEGVTDPLATRPAVLDGRTVLMNASGVALPFALLEIRP</sequence>
<dbReference type="Pfam" id="PF08242">
    <property type="entry name" value="Methyltransf_12"/>
    <property type="match status" value="1"/>
</dbReference>
<reference evidence="2 3" key="1">
    <citation type="submission" date="2015-01" db="EMBL/GenBank/DDBJ databases">
        <title>Enhanced salinomycin production by adjusting the supply of polyketide extender units in Streptomyce albus DSM 41398.</title>
        <authorList>
            <person name="Lu C."/>
        </authorList>
    </citation>
    <scope>NUCLEOTIDE SEQUENCE [LARGE SCALE GENOMIC DNA]</scope>
    <source>
        <strain evidence="3">ATCC 21838 / DSM 41398 / FERM P-419 / JCM 4703 / NBRC 107858</strain>
    </source>
</reference>
<keyword evidence="3" id="KW-1185">Reference proteome</keyword>
<gene>
    <name evidence="2" type="ORF">SLNWT_0534</name>
</gene>
<name>A0A0B5ENM7_STRA4</name>
<dbReference type="EMBL" id="CP010519">
    <property type="protein sequence ID" value="AJE80910.1"/>
    <property type="molecule type" value="Genomic_DNA"/>
</dbReference>